<evidence type="ECO:0000256" key="5">
    <source>
        <dbReference type="ARBA" id="ARBA00023163"/>
    </source>
</evidence>
<comment type="caution">
    <text evidence="8">The sequence shown here is derived from an EMBL/GenBank/DDBJ whole genome shotgun (WGS) entry which is preliminary data.</text>
</comment>
<dbReference type="Pfam" id="PF03704">
    <property type="entry name" value="BTAD"/>
    <property type="match status" value="1"/>
</dbReference>
<keyword evidence="3" id="KW-0805">Transcription regulation</keyword>
<dbReference type="GO" id="GO:0006355">
    <property type="term" value="P:regulation of DNA-templated transcription"/>
    <property type="evidence" value="ECO:0007669"/>
    <property type="project" value="InterPro"/>
</dbReference>
<dbReference type="Pfam" id="PF00486">
    <property type="entry name" value="Trans_reg_C"/>
    <property type="match status" value="1"/>
</dbReference>
<keyword evidence="4 6" id="KW-0238">DNA-binding</keyword>
<gene>
    <name evidence="8" type="ORF">FE633_04895</name>
</gene>
<dbReference type="PANTHER" id="PTHR35807:SF1">
    <property type="entry name" value="TRANSCRIPTIONAL REGULATOR REDD"/>
    <property type="match status" value="1"/>
</dbReference>
<dbReference type="PANTHER" id="PTHR35807">
    <property type="entry name" value="TRANSCRIPTIONAL REGULATOR REDD-RELATED"/>
    <property type="match status" value="1"/>
</dbReference>
<dbReference type="Gene3D" id="1.25.40.10">
    <property type="entry name" value="Tetratricopeptide repeat domain"/>
    <property type="match status" value="1"/>
</dbReference>
<dbReference type="AlphaFoldDB" id="A0A5R9FTJ8"/>
<evidence type="ECO:0000313" key="8">
    <source>
        <dbReference type="EMBL" id="TLS47362.1"/>
    </source>
</evidence>
<dbReference type="InterPro" id="IPR036388">
    <property type="entry name" value="WH-like_DNA-bd_sf"/>
</dbReference>
<comment type="similarity">
    <text evidence="1">Belongs to the AfsR/DnrI/RedD regulatory family.</text>
</comment>
<keyword evidence="5" id="KW-0804">Transcription</keyword>
<dbReference type="InterPro" id="IPR011990">
    <property type="entry name" value="TPR-like_helical_dom_sf"/>
</dbReference>
<dbReference type="CDD" id="cd15831">
    <property type="entry name" value="BTAD"/>
    <property type="match status" value="1"/>
</dbReference>
<evidence type="ECO:0000259" key="7">
    <source>
        <dbReference type="PROSITE" id="PS51755"/>
    </source>
</evidence>
<dbReference type="InterPro" id="IPR051677">
    <property type="entry name" value="AfsR-DnrI-RedD_regulator"/>
</dbReference>
<dbReference type="SUPFAM" id="SSF46894">
    <property type="entry name" value="C-terminal effector domain of the bipartite response regulators"/>
    <property type="match status" value="1"/>
</dbReference>
<feature type="DNA-binding region" description="OmpR/PhoB-type" evidence="6">
    <location>
        <begin position="1"/>
        <end position="98"/>
    </location>
</feature>
<dbReference type="EMBL" id="VBZC01000004">
    <property type="protein sequence ID" value="TLS47362.1"/>
    <property type="molecule type" value="Genomic_DNA"/>
</dbReference>
<dbReference type="InterPro" id="IPR016032">
    <property type="entry name" value="Sig_transdc_resp-reg_C-effctor"/>
</dbReference>
<evidence type="ECO:0000313" key="9">
    <source>
        <dbReference type="Proteomes" id="UP000305906"/>
    </source>
</evidence>
<dbReference type="InterPro" id="IPR001867">
    <property type="entry name" value="OmpR/PhoB-type_DNA-bd"/>
</dbReference>
<evidence type="ECO:0000256" key="3">
    <source>
        <dbReference type="ARBA" id="ARBA00023015"/>
    </source>
</evidence>
<sequence>MRFSLLGPFEIVTDDGFSHEPGPPKAAQTLALFATQPGSVVGSDTLIRELWQRDPPRSALATAQTYVHHVRRQLRALPADGLERPVLTTQASGYVLRIDERAIDVSGMESLVRQADAELRQGRVERAGGLLKQALTMRRGPLVSNLKVGPVLAGLRMRLEELYLQAQEMNVEVMIRSGRHRAAVVELRALVHQHPLHESFHGRLITALFHCGRRTEALTAYRTLKRTLMDELGLDPLPSIQRLIRAAAEDMD</sequence>
<evidence type="ECO:0000256" key="2">
    <source>
        <dbReference type="ARBA" id="ARBA00023012"/>
    </source>
</evidence>
<reference evidence="8 9" key="1">
    <citation type="submission" date="2019-05" db="EMBL/GenBank/DDBJ databases">
        <title>Streptomyces sp. NEAU-C151, a novel actinomycete isolated from soil.</title>
        <authorList>
            <person name="Han L."/>
            <person name="Jiang H."/>
        </authorList>
    </citation>
    <scope>NUCLEOTIDE SEQUENCE [LARGE SCALE GENOMIC DNA]</scope>
    <source>
        <strain evidence="8 9">NEAU-C151</strain>
    </source>
</reference>
<evidence type="ECO:0000256" key="1">
    <source>
        <dbReference type="ARBA" id="ARBA00005820"/>
    </source>
</evidence>
<dbReference type="Gene3D" id="1.10.10.10">
    <property type="entry name" value="Winged helix-like DNA-binding domain superfamily/Winged helix DNA-binding domain"/>
    <property type="match status" value="1"/>
</dbReference>
<dbReference type="PROSITE" id="PS51755">
    <property type="entry name" value="OMPR_PHOB"/>
    <property type="match status" value="1"/>
</dbReference>
<accession>A0A5R9FTJ8</accession>
<keyword evidence="2" id="KW-0902">Two-component regulatory system</keyword>
<protein>
    <submittedName>
        <fullName evidence="8">AfsR/SARP family transcriptional regulator</fullName>
    </submittedName>
</protein>
<dbReference type="SMART" id="SM01043">
    <property type="entry name" value="BTAD"/>
    <property type="match status" value="1"/>
</dbReference>
<keyword evidence="9" id="KW-1185">Reference proteome</keyword>
<dbReference type="RefSeq" id="WP_138043813.1">
    <property type="nucleotide sequence ID" value="NZ_VBZC01000004.1"/>
</dbReference>
<dbReference type="SMART" id="SM00862">
    <property type="entry name" value="Trans_reg_C"/>
    <property type="match status" value="1"/>
</dbReference>
<proteinExistence type="inferred from homology"/>
<dbReference type="Proteomes" id="UP000305906">
    <property type="component" value="Unassembled WGS sequence"/>
</dbReference>
<feature type="domain" description="OmpR/PhoB-type" evidence="7">
    <location>
        <begin position="1"/>
        <end position="98"/>
    </location>
</feature>
<evidence type="ECO:0000256" key="4">
    <source>
        <dbReference type="ARBA" id="ARBA00023125"/>
    </source>
</evidence>
<dbReference type="InterPro" id="IPR005158">
    <property type="entry name" value="BTAD"/>
</dbReference>
<evidence type="ECO:0000256" key="6">
    <source>
        <dbReference type="PROSITE-ProRule" id="PRU01091"/>
    </source>
</evidence>
<dbReference type="GO" id="GO:0000160">
    <property type="term" value="P:phosphorelay signal transduction system"/>
    <property type="evidence" value="ECO:0007669"/>
    <property type="project" value="UniProtKB-KW"/>
</dbReference>
<organism evidence="8 9">
    <name type="scientific">Streptomyces montanus</name>
    <dbReference type="NCBI Taxonomy" id="2580423"/>
    <lineage>
        <taxon>Bacteria</taxon>
        <taxon>Bacillati</taxon>
        <taxon>Actinomycetota</taxon>
        <taxon>Actinomycetes</taxon>
        <taxon>Kitasatosporales</taxon>
        <taxon>Streptomycetaceae</taxon>
        <taxon>Streptomyces</taxon>
    </lineage>
</organism>
<dbReference type="GO" id="GO:0003677">
    <property type="term" value="F:DNA binding"/>
    <property type="evidence" value="ECO:0007669"/>
    <property type="project" value="UniProtKB-UniRule"/>
</dbReference>
<name>A0A5R9FTJ8_9ACTN</name>
<dbReference type="SUPFAM" id="SSF48452">
    <property type="entry name" value="TPR-like"/>
    <property type="match status" value="1"/>
</dbReference>